<gene>
    <name evidence="1" type="ORF">EPICR_10460</name>
</gene>
<name>A0A484HEU4_9BACT</name>
<proteinExistence type="predicted"/>
<dbReference type="AlphaFoldDB" id="A0A484HEU4"/>
<dbReference type="EMBL" id="CAACVI010000001">
    <property type="protein sequence ID" value="VEN72958.1"/>
    <property type="molecule type" value="Genomic_DNA"/>
</dbReference>
<organism evidence="1">
    <name type="scientific">uncultured Desulfobacteraceae bacterium</name>
    <dbReference type="NCBI Taxonomy" id="218296"/>
    <lineage>
        <taxon>Bacteria</taxon>
        <taxon>Pseudomonadati</taxon>
        <taxon>Thermodesulfobacteriota</taxon>
        <taxon>Desulfobacteria</taxon>
        <taxon>Desulfobacterales</taxon>
        <taxon>Desulfobacteraceae</taxon>
        <taxon>environmental samples</taxon>
    </lineage>
</organism>
<reference evidence="1" key="1">
    <citation type="submission" date="2019-01" db="EMBL/GenBank/DDBJ databases">
        <authorList>
            <consortium name="Genoscope - CEA"/>
            <person name="William W."/>
        </authorList>
    </citation>
    <scope>NUCLEOTIDE SEQUENCE</scope>
    <source>
        <strain evidence="1">CR-1</strain>
    </source>
</reference>
<accession>A0A484HEU4</accession>
<protein>
    <submittedName>
        <fullName evidence="1">Uncharacterized protein</fullName>
    </submittedName>
</protein>
<sequence length="80" mass="8968">MIYLYDNSTQTRWDRGEFKVQVNQPNNTRPIGFCDGSPEDVAEFLSIAEAEGVDDVNIHKKILKTGREIWTLGGQGNPSV</sequence>
<evidence type="ECO:0000313" key="1">
    <source>
        <dbReference type="EMBL" id="VEN72958.1"/>
    </source>
</evidence>